<sequence>MDLKVKIKDKYYELEKATLYFLSSMDILNYEMEVLKALSVLARSKMLKGNRNLGKDEKLDFYLDDSSFLNLDSNKKEKLEKAVYETEGIIAKYNEKLVDFYVTKNCSGGTANSEDVLGYKIGYLRKVICKFCKRKTTESYLDLKLNGMNISYKNDVQGIFEKVERDETGRIKSLFIRDKKLSGKDFVEFLNLNSNRVYFIQNIVGIKQIGEGLGLGICLDGANEMARLGKNYEEILKYYYTGIDIVKIDKQYLLNYFNNKKIIIDPGHGGDDFGNLGLECEKNISLKIALYLKKLLQNKACNVLLTREEDKYLSLQDRINIINKERPDFFISIHQNAFLNETINGAESYCYKNDEESIELSNLILENLNKDLNIKNRGVRIGDYFILREAKVSGVILECFYITGNEDKKFINEEGYKRVANSIYKAICSYFGVNFNI</sequence>
<evidence type="ECO:0000259" key="1">
    <source>
        <dbReference type="SMART" id="SM00646"/>
    </source>
</evidence>
<dbReference type="SUPFAM" id="SSF53187">
    <property type="entry name" value="Zn-dependent exopeptidases"/>
    <property type="match status" value="1"/>
</dbReference>
<dbReference type="Pfam" id="PF01520">
    <property type="entry name" value="Amidase_3"/>
    <property type="match status" value="1"/>
</dbReference>
<dbReference type="EMBL" id="FNUK01000001">
    <property type="protein sequence ID" value="SEF38685.1"/>
    <property type="molecule type" value="Genomic_DNA"/>
</dbReference>
<dbReference type="GO" id="GO:0009253">
    <property type="term" value="P:peptidoglycan catabolic process"/>
    <property type="evidence" value="ECO:0007669"/>
    <property type="project" value="InterPro"/>
</dbReference>
<accession>A0A1H5RJZ7</accession>
<evidence type="ECO:0000313" key="3">
    <source>
        <dbReference type="Proteomes" id="UP000242850"/>
    </source>
</evidence>
<dbReference type="GO" id="GO:0030288">
    <property type="term" value="C:outer membrane-bounded periplasmic space"/>
    <property type="evidence" value="ECO:0007669"/>
    <property type="project" value="TreeGrafter"/>
</dbReference>
<evidence type="ECO:0000313" key="2">
    <source>
        <dbReference type="EMBL" id="SEF38685.1"/>
    </source>
</evidence>
<feature type="domain" description="MurNAc-LAA" evidence="1">
    <location>
        <begin position="319"/>
        <end position="428"/>
    </location>
</feature>
<dbReference type="NCBIfam" id="TIGR02669">
    <property type="entry name" value="SpoIID_LytB"/>
    <property type="match status" value="1"/>
</dbReference>
<dbReference type="SMART" id="SM00646">
    <property type="entry name" value="Ami_3"/>
    <property type="match status" value="1"/>
</dbReference>
<reference evidence="3" key="1">
    <citation type="submission" date="2016-10" db="EMBL/GenBank/DDBJ databases">
        <authorList>
            <person name="Varghese N."/>
            <person name="Submissions S."/>
        </authorList>
    </citation>
    <scope>NUCLEOTIDE SEQUENCE [LARGE SCALE GENOMIC DNA]</scope>
    <source>
        <strain evidence="3">DSM 5463</strain>
    </source>
</reference>
<dbReference type="InterPro" id="IPR013693">
    <property type="entry name" value="SpoIID/LytB_N"/>
</dbReference>
<dbReference type="CDD" id="cd02696">
    <property type="entry name" value="MurNAc-LAA"/>
    <property type="match status" value="1"/>
</dbReference>
<dbReference type="InterPro" id="IPR050695">
    <property type="entry name" value="N-acetylmuramoyl_amidase_3"/>
</dbReference>
<dbReference type="Proteomes" id="UP000242850">
    <property type="component" value="Unassembled WGS sequence"/>
</dbReference>
<dbReference type="Pfam" id="PF08486">
    <property type="entry name" value="SpoIID"/>
    <property type="match status" value="1"/>
</dbReference>
<dbReference type="OrthoDB" id="9794671at2"/>
<dbReference type="Gene3D" id="3.40.630.40">
    <property type="entry name" value="Zn-dependent exopeptidases"/>
    <property type="match status" value="1"/>
</dbReference>
<dbReference type="GO" id="GO:0008745">
    <property type="term" value="F:N-acetylmuramoyl-L-alanine amidase activity"/>
    <property type="evidence" value="ECO:0007669"/>
    <property type="project" value="InterPro"/>
</dbReference>
<organism evidence="2 3">
    <name type="scientific">Caloramator fervidus</name>
    <dbReference type="NCBI Taxonomy" id="29344"/>
    <lineage>
        <taxon>Bacteria</taxon>
        <taxon>Bacillati</taxon>
        <taxon>Bacillota</taxon>
        <taxon>Clostridia</taxon>
        <taxon>Eubacteriales</taxon>
        <taxon>Clostridiaceae</taxon>
        <taxon>Caloramator</taxon>
    </lineage>
</organism>
<name>A0A1H5RJZ7_9CLOT</name>
<dbReference type="PANTHER" id="PTHR30404">
    <property type="entry name" value="N-ACETYLMURAMOYL-L-ALANINE AMIDASE"/>
    <property type="match status" value="1"/>
</dbReference>
<dbReference type="GO" id="GO:0030435">
    <property type="term" value="P:sporulation resulting in formation of a cellular spore"/>
    <property type="evidence" value="ECO:0007669"/>
    <property type="project" value="InterPro"/>
</dbReference>
<gene>
    <name evidence="2" type="ORF">SAMN05660865_00050</name>
</gene>
<proteinExistence type="predicted"/>
<dbReference type="AlphaFoldDB" id="A0A1H5RJZ7"/>
<dbReference type="InterPro" id="IPR002508">
    <property type="entry name" value="MurNAc-LAA_cat"/>
</dbReference>
<dbReference type="PANTHER" id="PTHR30404:SF7">
    <property type="entry name" value="CELL WALL AMIDASE LYTH-RELATED"/>
    <property type="match status" value="1"/>
</dbReference>
<protein>
    <submittedName>
        <fullName evidence="2">SpoIID/LytB domain protein</fullName>
    </submittedName>
</protein>
<dbReference type="RefSeq" id="WP_103895085.1">
    <property type="nucleotide sequence ID" value="NZ_FNUK01000001.1"/>
</dbReference>
<keyword evidence="3" id="KW-1185">Reference proteome</keyword>
<dbReference type="InterPro" id="IPR013486">
    <property type="entry name" value="SpoIID/LytB"/>
</dbReference>